<dbReference type="SUPFAM" id="SSF48403">
    <property type="entry name" value="Ankyrin repeat"/>
    <property type="match status" value="1"/>
</dbReference>
<gene>
    <name evidence="1" type="ORF">IWX90DRAFT_135607</name>
</gene>
<comment type="caution">
    <text evidence="1">The sequence shown here is derived from an EMBL/GenBank/DDBJ whole genome shotgun (WGS) entry which is preliminary data.</text>
</comment>
<name>A0ABR1XXX7_9PEZI</name>
<evidence type="ECO:0000313" key="1">
    <source>
        <dbReference type="EMBL" id="KAK8173182.1"/>
    </source>
</evidence>
<dbReference type="InterPro" id="IPR036770">
    <property type="entry name" value="Ankyrin_rpt-contain_sf"/>
</dbReference>
<organism evidence="1 2">
    <name type="scientific">Phyllosticta citrichinensis</name>
    <dbReference type="NCBI Taxonomy" id="1130410"/>
    <lineage>
        <taxon>Eukaryota</taxon>
        <taxon>Fungi</taxon>
        <taxon>Dikarya</taxon>
        <taxon>Ascomycota</taxon>
        <taxon>Pezizomycotina</taxon>
        <taxon>Dothideomycetes</taxon>
        <taxon>Dothideomycetes incertae sedis</taxon>
        <taxon>Botryosphaeriales</taxon>
        <taxon>Phyllostictaceae</taxon>
        <taxon>Phyllosticta</taxon>
    </lineage>
</organism>
<reference evidence="1 2" key="1">
    <citation type="journal article" date="2022" name="G3 (Bethesda)">
        <title>Enemy or ally: a genomic approach to elucidate the lifestyle of Phyllosticta citrichinaensis.</title>
        <authorList>
            <person name="Buijs V.A."/>
            <person name="Groenewald J.Z."/>
            <person name="Haridas S."/>
            <person name="LaButti K.M."/>
            <person name="Lipzen A."/>
            <person name="Martin F.M."/>
            <person name="Barry K."/>
            <person name="Grigoriev I.V."/>
            <person name="Crous P.W."/>
            <person name="Seidl M.F."/>
        </authorList>
    </citation>
    <scope>NUCLEOTIDE SEQUENCE [LARGE SCALE GENOMIC DNA]</scope>
    <source>
        <strain evidence="1 2">CBS 129764</strain>
    </source>
</reference>
<keyword evidence="2" id="KW-1185">Reference proteome</keyword>
<dbReference type="Proteomes" id="UP001456524">
    <property type="component" value="Unassembled WGS sequence"/>
</dbReference>
<dbReference type="Gene3D" id="1.25.40.20">
    <property type="entry name" value="Ankyrin repeat-containing domain"/>
    <property type="match status" value="1"/>
</dbReference>
<proteinExistence type="predicted"/>
<accession>A0ABR1XXX7</accession>
<evidence type="ECO:0000313" key="2">
    <source>
        <dbReference type="Proteomes" id="UP001456524"/>
    </source>
</evidence>
<protein>
    <submittedName>
        <fullName evidence="1">Uncharacterized protein</fullName>
    </submittedName>
</protein>
<sequence length="289" mass="32736">MVNVAERILECDASQVKEENDTPVLLIPKQSCSCTGFGLHLKPLDREHRYSEWRFTSVRRETALFAAGDSGFERITSLLVDHGAKIEIQGGESGNPYLVAWETQRPGIVTIFDNHLASKEDQKQKIQLIIASMKEYVEVVVRDLIHSGAGRFTHGPQQGSLELERSQLYIGLSRHVKAKYSDESFMKSLVSTSESNTKLNVLHAVCRMALLAKFTRNIVVIGAVVNRRDANGRSPLHHTMHAQLHWRTSNRGTYETRLWLIAKRLIPAKKKRQSNRIASGMQWIMFESS</sequence>
<dbReference type="EMBL" id="JBBWUH010000003">
    <property type="protein sequence ID" value="KAK8173182.1"/>
    <property type="molecule type" value="Genomic_DNA"/>
</dbReference>